<dbReference type="Proteomes" id="UP000183788">
    <property type="component" value="Unassembled WGS sequence"/>
</dbReference>
<organism evidence="2 4">
    <name type="scientific">Chitinophaga sancti</name>
    <dbReference type="NCBI Taxonomy" id="1004"/>
    <lineage>
        <taxon>Bacteria</taxon>
        <taxon>Pseudomonadati</taxon>
        <taxon>Bacteroidota</taxon>
        <taxon>Chitinophagia</taxon>
        <taxon>Chitinophagales</taxon>
        <taxon>Chitinophagaceae</taxon>
        <taxon>Chitinophaga</taxon>
    </lineage>
</organism>
<keyword evidence="5" id="KW-1185">Reference proteome</keyword>
<keyword evidence="1" id="KW-1133">Transmembrane helix</keyword>
<keyword evidence="1" id="KW-0472">Membrane</keyword>
<gene>
    <name evidence="2" type="ORF">SAMN05661012_04148</name>
    <name evidence="3" type="ORF">SR876_10555</name>
</gene>
<evidence type="ECO:0000313" key="5">
    <source>
        <dbReference type="Proteomes" id="UP001326715"/>
    </source>
</evidence>
<protein>
    <submittedName>
        <fullName evidence="2">Uncharacterized protein</fullName>
    </submittedName>
</protein>
<sequence>MWTTIRLFFRLVIWKNFKGVFLFFIILFAMITTMKTYGGWINQRHFKKFNESNIRGTLSYVRGSGTGTGIDIGYVYKYVFLPDAHLWFERTAEIGDSVIKPAFSDTLILKKGNKIYPFTFRKYPNDK</sequence>
<dbReference type="EMBL" id="FPIZ01000013">
    <property type="protein sequence ID" value="SFW74352.1"/>
    <property type="molecule type" value="Genomic_DNA"/>
</dbReference>
<dbReference type="RefSeq" id="WP_072363140.1">
    <property type="nucleotide sequence ID" value="NZ_CBHWAX010000022.1"/>
</dbReference>
<dbReference type="OrthoDB" id="886741at2"/>
<accession>A0A1K1RQC2</accession>
<dbReference type="EMBL" id="CP140154">
    <property type="protein sequence ID" value="WQG91947.1"/>
    <property type="molecule type" value="Genomic_DNA"/>
</dbReference>
<reference evidence="3 5" key="2">
    <citation type="submission" date="2023-11" db="EMBL/GenBank/DDBJ databases">
        <title>MicrobeMod: A computational toolkit for identifying prokaryotic methylation and restriction-modification with nanopore sequencing.</title>
        <authorList>
            <person name="Crits-Christoph A."/>
            <person name="Kang S.C."/>
            <person name="Lee H."/>
            <person name="Ostrov N."/>
        </authorList>
    </citation>
    <scope>NUCLEOTIDE SEQUENCE [LARGE SCALE GENOMIC DNA]</scope>
    <source>
        <strain evidence="3 5">ATCC 23090</strain>
    </source>
</reference>
<name>A0A1K1RQC2_9BACT</name>
<reference evidence="2 4" key="1">
    <citation type="submission" date="2016-11" db="EMBL/GenBank/DDBJ databases">
        <authorList>
            <person name="Jaros S."/>
            <person name="Januszkiewicz K."/>
            <person name="Wedrychowicz H."/>
        </authorList>
    </citation>
    <scope>NUCLEOTIDE SEQUENCE [LARGE SCALE GENOMIC DNA]</scope>
    <source>
        <strain evidence="2 4">DSM 784</strain>
    </source>
</reference>
<dbReference type="Proteomes" id="UP001326715">
    <property type="component" value="Chromosome"/>
</dbReference>
<proteinExistence type="predicted"/>
<evidence type="ECO:0000313" key="3">
    <source>
        <dbReference type="EMBL" id="WQG91947.1"/>
    </source>
</evidence>
<dbReference type="STRING" id="1004.SAMN05661012_04148"/>
<evidence type="ECO:0000313" key="2">
    <source>
        <dbReference type="EMBL" id="SFW74352.1"/>
    </source>
</evidence>
<keyword evidence="1" id="KW-0812">Transmembrane</keyword>
<dbReference type="AlphaFoldDB" id="A0A1K1RQC2"/>
<evidence type="ECO:0000256" key="1">
    <source>
        <dbReference type="SAM" id="Phobius"/>
    </source>
</evidence>
<evidence type="ECO:0000313" key="4">
    <source>
        <dbReference type="Proteomes" id="UP000183788"/>
    </source>
</evidence>
<feature type="transmembrane region" description="Helical" evidence="1">
    <location>
        <begin position="20"/>
        <end position="38"/>
    </location>
</feature>